<organism evidence="2 3">
    <name type="scientific">Corymbia citriodora subsp. variegata</name>
    <dbReference type="NCBI Taxonomy" id="360336"/>
    <lineage>
        <taxon>Eukaryota</taxon>
        <taxon>Viridiplantae</taxon>
        <taxon>Streptophyta</taxon>
        <taxon>Embryophyta</taxon>
        <taxon>Tracheophyta</taxon>
        <taxon>Spermatophyta</taxon>
        <taxon>Magnoliopsida</taxon>
        <taxon>eudicotyledons</taxon>
        <taxon>Gunneridae</taxon>
        <taxon>Pentapetalae</taxon>
        <taxon>rosids</taxon>
        <taxon>malvids</taxon>
        <taxon>Myrtales</taxon>
        <taxon>Myrtaceae</taxon>
        <taxon>Myrtoideae</taxon>
        <taxon>Eucalypteae</taxon>
        <taxon>Corymbia</taxon>
    </lineage>
</organism>
<evidence type="ECO:0000313" key="2">
    <source>
        <dbReference type="EMBL" id="KAF7849079.1"/>
    </source>
</evidence>
<name>A0A8T0CSK5_CORYI</name>
<accession>A0A8T0CSK5</accession>
<feature type="region of interest" description="Disordered" evidence="1">
    <location>
        <begin position="124"/>
        <end position="148"/>
    </location>
</feature>
<sequence length="207" mass="22910">MTMSWEIVAWEWVAHPLPRLLFSPCARVLPSLLRPYAQRPHQLLSLSSPLLLFLPTGFSSPFSDLDRCPTTEPLPPPLSCATDRRTATRPPPEPPESVASVSPLPLLLCFGRPAAPLARRNHCAAPEHPEQPSSAVRCLTPPLNRRLTPPLHRRRTTLVPLRDYPRATRLPNPLNRYSLFPLFLGFTSAEPARAGQPPSVQLPAASP</sequence>
<proteinExistence type="predicted"/>
<protein>
    <submittedName>
        <fullName evidence="2">Uncharacterized protein</fullName>
    </submittedName>
</protein>
<feature type="region of interest" description="Disordered" evidence="1">
    <location>
        <begin position="73"/>
        <end position="99"/>
    </location>
</feature>
<dbReference type="Gramene" id="rna-gnl|WGS:JABURB|Cocit.L1261.1">
    <property type="protein sequence ID" value="cds-KAF7849079.1"/>
    <property type="gene ID" value="gene-BT93_L1261"/>
</dbReference>
<keyword evidence="3" id="KW-1185">Reference proteome</keyword>
<dbReference type="Proteomes" id="UP000806378">
    <property type="component" value="Unassembled WGS sequence"/>
</dbReference>
<comment type="caution">
    <text evidence="2">The sequence shown here is derived from an EMBL/GenBank/DDBJ whole genome shotgun (WGS) entry which is preliminary data.</text>
</comment>
<dbReference type="EMBL" id="MU089875">
    <property type="protein sequence ID" value="KAF7849079.1"/>
    <property type="molecule type" value="Genomic_DNA"/>
</dbReference>
<dbReference type="AlphaFoldDB" id="A0A8T0CSK5"/>
<reference evidence="2" key="1">
    <citation type="submission" date="2020-05" db="EMBL/GenBank/DDBJ databases">
        <title>WGS assembly of Corymbia citriodora subspecies variegata.</title>
        <authorList>
            <person name="Barry K."/>
            <person name="Hundley H."/>
            <person name="Shu S."/>
            <person name="Jenkins J."/>
            <person name="Grimwood J."/>
            <person name="Baten A."/>
        </authorList>
    </citation>
    <scope>NUCLEOTIDE SEQUENCE</scope>
    <source>
        <strain evidence="2">CV2-018</strain>
    </source>
</reference>
<feature type="compositionally biased region" description="Low complexity" evidence="1">
    <location>
        <begin position="139"/>
        <end position="148"/>
    </location>
</feature>
<evidence type="ECO:0000256" key="1">
    <source>
        <dbReference type="SAM" id="MobiDB-lite"/>
    </source>
</evidence>
<gene>
    <name evidence="2" type="ORF">BT93_L1261</name>
</gene>
<evidence type="ECO:0000313" key="3">
    <source>
        <dbReference type="Proteomes" id="UP000806378"/>
    </source>
</evidence>